<feature type="repeat" description="NHL" evidence="10">
    <location>
        <begin position="905"/>
        <end position="944"/>
    </location>
</feature>
<feature type="disulfide bond" evidence="9">
    <location>
        <begin position="182"/>
        <end position="197"/>
    </location>
</feature>
<evidence type="ECO:0000256" key="4">
    <source>
        <dbReference type="ARBA" id="ARBA00022737"/>
    </source>
</evidence>
<dbReference type="GO" id="GO:0016020">
    <property type="term" value="C:membrane"/>
    <property type="evidence" value="ECO:0007669"/>
    <property type="project" value="UniProtKB-SubCell"/>
</dbReference>
<feature type="disulfide bond" evidence="9">
    <location>
        <begin position="212"/>
        <end position="230"/>
    </location>
</feature>
<dbReference type="CDD" id="cd05819">
    <property type="entry name" value="NHL"/>
    <property type="match status" value="1"/>
</dbReference>
<dbReference type="Pfam" id="PF01436">
    <property type="entry name" value="NHL"/>
    <property type="match status" value="4"/>
</dbReference>
<dbReference type="InterPro" id="IPR011042">
    <property type="entry name" value="6-blade_b-propeller_TolB-like"/>
</dbReference>
<dbReference type="PROSITE" id="PS51125">
    <property type="entry name" value="NHL"/>
    <property type="match status" value="4"/>
</dbReference>
<dbReference type="CDD" id="cd00112">
    <property type="entry name" value="LDLa"/>
    <property type="match status" value="2"/>
</dbReference>
<keyword evidence="11" id="KW-0732">Signal</keyword>
<dbReference type="Gene3D" id="2.40.10.500">
    <property type="match status" value="2"/>
</dbReference>
<feature type="disulfide bond" evidence="9">
    <location>
        <begin position="607"/>
        <end position="619"/>
    </location>
</feature>
<feature type="signal peptide" evidence="11">
    <location>
        <begin position="1"/>
        <end position="18"/>
    </location>
</feature>
<evidence type="ECO:0000313" key="12">
    <source>
        <dbReference type="EMBL" id="CAF1240635.1"/>
    </source>
</evidence>
<dbReference type="SUPFAM" id="SSF101898">
    <property type="entry name" value="NHL repeat"/>
    <property type="match status" value="2"/>
</dbReference>
<evidence type="ECO:0000256" key="2">
    <source>
        <dbReference type="ARBA" id="ARBA00022536"/>
    </source>
</evidence>
<feature type="repeat" description="NHL" evidence="10">
    <location>
        <begin position="1321"/>
        <end position="1351"/>
    </location>
</feature>
<dbReference type="InterPro" id="IPR001258">
    <property type="entry name" value="NHL_repeat"/>
</dbReference>
<keyword evidence="4" id="KW-0677">Repeat</keyword>
<dbReference type="EMBL" id="CAJNOE010000488">
    <property type="protein sequence ID" value="CAF1240635.1"/>
    <property type="molecule type" value="Genomic_DNA"/>
</dbReference>
<comment type="caution">
    <text evidence="9">Lacks conserved residue(s) required for the propagation of feature annotation.</text>
</comment>
<evidence type="ECO:0000256" key="7">
    <source>
        <dbReference type="ARBA" id="ARBA00023170"/>
    </source>
</evidence>
<dbReference type="Pfam" id="PF00057">
    <property type="entry name" value="Ldl_recept_a"/>
    <property type="match status" value="2"/>
</dbReference>
<dbReference type="Gene3D" id="2.120.10.30">
    <property type="entry name" value="TolB, C-terminal domain"/>
    <property type="match status" value="2"/>
</dbReference>
<dbReference type="GO" id="GO:0006897">
    <property type="term" value="P:endocytosis"/>
    <property type="evidence" value="ECO:0007669"/>
    <property type="project" value="UniProtKB-KW"/>
</dbReference>
<keyword evidence="7" id="KW-0675">Receptor</keyword>
<dbReference type="InterPro" id="IPR002172">
    <property type="entry name" value="LDrepeatLR_classA_rpt"/>
</dbReference>
<keyword evidence="5" id="KW-0472">Membrane</keyword>
<keyword evidence="3" id="KW-0254">Endocytosis</keyword>
<evidence type="ECO:0000256" key="1">
    <source>
        <dbReference type="ARBA" id="ARBA00004167"/>
    </source>
</evidence>
<feature type="repeat" description="NHL" evidence="10">
    <location>
        <begin position="1001"/>
        <end position="1041"/>
    </location>
</feature>
<comment type="caution">
    <text evidence="12">The sequence shown here is derived from an EMBL/GenBank/DDBJ whole genome shotgun (WGS) entry which is preliminary data.</text>
</comment>
<dbReference type="PANTHER" id="PTHR24104:SF25">
    <property type="entry name" value="PROTEIN LIN-41"/>
    <property type="match status" value="1"/>
</dbReference>
<sequence>MTIIQLIVILCLISYIDNNIYLYYTEDSSSVEFYDCIYQENFLYCRRPIEPISLERNNNVKECYHNGTLHTFSSLQLNKSTINTILHKWKSSLEKVEEYSRYITQNLDPIENFLCECNHPQSFGKYCEYLLPYGTTFTMTLNWENQMKFLYEEENQYYSDILCYKTLTCNSGLLCLDWRDICDGIQQCQLGYDEENCDKLEFNECEYDEYRCMNGMCISREYFLDGDYDCMDLSDEIQLVNDRLCIYHRISMECDDRLCFPNTWSCGDGQCIANRLAFQMKYSKEIECHNRRDQYYMCEIHANRRQWTLSNGKCYFVKDFIEFNNQNRSIKEECIYFTKCAFSMGLEKNCPCKYDPLCFEDDDTESPCSSENIPYPNGAIVAPYLYFIYNNTPEWWSKTPDYIQLNGTIKCRGYMINRQMTIPYISKINLKTLEAMLCNSTDIIENKGYDINCYNNNQSSYFLHICNQSKECISHYRINDGYINCADEMDEQQNQLILNYRHDRFQCSSEESIYLSVNNLGDLIPNCKNNYDEWWLGKDMMLSQMKCNQKSKDDCKFIQQYINNNHENSFVELFTTKIPFRTYCDTFWNLGSKNDENIELCSKQWICLDEQWQCHTGQCINVTWVLDGEWDCIDASDEESLFFYNHSFSLRNLKVISLDLLKDKFESLYGITKQPFSKICNLTTEFPCFRVNTSNSLYNITFERPCINLQQIGDKRIDCIGGIDERNTIQHCNYPTMLGNDFLCITSPSFNQPKFCPAAAWNPFGSTFSVLNIIRGPPDSIFITTNNSIYVVVHAISHIYIWFNNSVNPTITITEFSTSPQSIFVKNDNELYIERVTLSKRNIEKWILNTNSSTVVMNNITPLPCYSIFIDIINYLYCSLNQRHTVVKNWLDDDDTTPMIVVGNGFPGSTSNTLNSPYGVFVDASLNLYVADYGNHRIQMFPPEESQGITVAGATSLNITTSLNYPTGVTMDGDGYLYIVDQGNHRIVRKELNGFRCILGCTTFGSAANQLSGPRDMAFDSYGNIYVTDSGNGRIQKFSYAKVSCNPITNVSLLTSSRSPWFNQPKFCPAATWNSFGAIFSAKNIISGTPDSIFITPNHSIYVLAQGTPNIYVWSNSSINPTITISNHSSSSRSIFVRNDNELYIERGTSNKRTIEKWILNTNSSTPVMDIVAPCYSIFIDIVNNLYCSLNQYHMIMKNWLDDDDTTPMIVAGTEFAGSTSNTLNSPYGVFVDASLNLYVADFGNHRIQMFPPEESQGITVAGEKSINITINLRTPTGITMDSDGYLYIVDQGNHRIVRGGSTGFRCILGCITSGSESYKLKRPRDMAFDSDGNIYVVDEGNQRIQKFSYPKLSCEPTTTITRTTSTPVVSHSTKALAGYLIQCLVFFMLYI</sequence>
<evidence type="ECO:0000256" key="5">
    <source>
        <dbReference type="ARBA" id="ARBA00023136"/>
    </source>
</evidence>
<evidence type="ECO:0000256" key="8">
    <source>
        <dbReference type="ARBA" id="ARBA00023180"/>
    </source>
</evidence>
<dbReference type="Proteomes" id="UP000663860">
    <property type="component" value="Unassembled WGS sequence"/>
</dbReference>
<name>A0A814Z8X4_9BILA</name>
<evidence type="ECO:0000256" key="11">
    <source>
        <dbReference type="SAM" id="SignalP"/>
    </source>
</evidence>
<keyword evidence="8" id="KW-0325">Glycoprotein</keyword>
<dbReference type="SMART" id="SM00192">
    <property type="entry name" value="LDLa"/>
    <property type="match status" value="4"/>
</dbReference>
<dbReference type="SMART" id="SM00135">
    <property type="entry name" value="LY"/>
    <property type="match status" value="3"/>
</dbReference>
<reference evidence="12" key="1">
    <citation type="submission" date="2021-02" db="EMBL/GenBank/DDBJ databases">
        <authorList>
            <person name="Nowell W R."/>
        </authorList>
    </citation>
    <scope>NUCLEOTIDE SEQUENCE</scope>
</reference>
<evidence type="ECO:0000256" key="6">
    <source>
        <dbReference type="ARBA" id="ARBA00023157"/>
    </source>
</evidence>
<evidence type="ECO:0000256" key="10">
    <source>
        <dbReference type="PROSITE-ProRule" id="PRU00504"/>
    </source>
</evidence>
<evidence type="ECO:0000256" key="3">
    <source>
        <dbReference type="ARBA" id="ARBA00022583"/>
    </source>
</evidence>
<dbReference type="PRINTS" id="PR00261">
    <property type="entry name" value="LDLRECEPTOR"/>
</dbReference>
<comment type="subcellular location">
    <subcellularLocation>
        <location evidence="1">Membrane</location>
        <topology evidence="1">Single-pass membrane protein</topology>
    </subcellularLocation>
</comment>
<feature type="disulfide bond" evidence="9">
    <location>
        <begin position="163"/>
        <end position="175"/>
    </location>
</feature>
<evidence type="ECO:0000313" key="13">
    <source>
        <dbReference type="Proteomes" id="UP000663860"/>
    </source>
</evidence>
<dbReference type="PANTHER" id="PTHR24104">
    <property type="entry name" value="E3 UBIQUITIN-PROTEIN LIGASE NHLRC1-RELATED"/>
    <property type="match status" value="1"/>
</dbReference>
<proteinExistence type="predicted"/>
<evidence type="ECO:0000256" key="9">
    <source>
        <dbReference type="PROSITE-ProRule" id="PRU00124"/>
    </source>
</evidence>
<accession>A0A814Z8X4</accession>
<keyword evidence="6 9" id="KW-1015">Disulfide bond</keyword>
<feature type="repeat" description="NHL" evidence="10">
    <location>
        <begin position="1218"/>
        <end position="1254"/>
    </location>
</feature>
<organism evidence="12 13">
    <name type="scientific">Adineta steineri</name>
    <dbReference type="NCBI Taxonomy" id="433720"/>
    <lineage>
        <taxon>Eukaryota</taxon>
        <taxon>Metazoa</taxon>
        <taxon>Spiralia</taxon>
        <taxon>Gnathifera</taxon>
        <taxon>Rotifera</taxon>
        <taxon>Eurotatoria</taxon>
        <taxon>Bdelloidea</taxon>
        <taxon>Adinetida</taxon>
        <taxon>Adinetidae</taxon>
        <taxon>Adineta</taxon>
    </lineage>
</organism>
<dbReference type="InterPro" id="IPR050952">
    <property type="entry name" value="TRIM-NHL_E3_ligases"/>
</dbReference>
<dbReference type="InterPro" id="IPR036055">
    <property type="entry name" value="LDL_receptor-like_sf"/>
</dbReference>
<protein>
    <submittedName>
        <fullName evidence="12">Uncharacterized protein</fullName>
    </submittedName>
</protein>
<dbReference type="PROSITE" id="PS50068">
    <property type="entry name" value="LDLRA_2"/>
    <property type="match status" value="3"/>
</dbReference>
<feature type="chain" id="PRO_5032672906" evidence="11">
    <location>
        <begin position="19"/>
        <end position="1392"/>
    </location>
</feature>
<keyword evidence="2" id="KW-0245">EGF-like domain</keyword>
<feature type="disulfide bond" evidence="9">
    <location>
        <begin position="614"/>
        <end position="632"/>
    </location>
</feature>
<gene>
    <name evidence="12" type="ORF">IZO911_LOCUS30773</name>
</gene>
<feature type="disulfide bond" evidence="9">
    <location>
        <begin position="205"/>
        <end position="217"/>
    </location>
</feature>
<dbReference type="InterPro" id="IPR000033">
    <property type="entry name" value="LDLR_classB_rpt"/>
</dbReference>
<dbReference type="GO" id="GO:0008270">
    <property type="term" value="F:zinc ion binding"/>
    <property type="evidence" value="ECO:0007669"/>
    <property type="project" value="UniProtKB-KW"/>
</dbReference>
<dbReference type="Gene3D" id="4.10.400.10">
    <property type="entry name" value="Low-density Lipoprotein Receptor"/>
    <property type="match status" value="3"/>
</dbReference>
<dbReference type="SUPFAM" id="SSF57424">
    <property type="entry name" value="LDL receptor-like module"/>
    <property type="match status" value="2"/>
</dbReference>